<comment type="caution">
    <text evidence="2">The sequence shown here is derived from an EMBL/GenBank/DDBJ whole genome shotgun (WGS) entry which is preliminary data.</text>
</comment>
<evidence type="ECO:0000313" key="3">
    <source>
        <dbReference type="Proteomes" id="UP000325081"/>
    </source>
</evidence>
<keyword evidence="2" id="KW-0418">Kinase</keyword>
<dbReference type="AlphaFoldDB" id="A0A5A7QS82"/>
<sequence>MNWAAIGGEISSLFIRSVEQPEQIVREFGRHIVHVHPNRRTKRIITSIDTFLLSLRDQIVEHLHVLLCSIPSNCVVSGGGERVIDVRVSSCVELERWGRSRCDDIEKDGEEDEGESEENERRSPRFSSGGGRVVVSSGHIPVGQWHLTVEQGIFSSAEFGLLDYRKDSDF</sequence>
<dbReference type="GO" id="GO:0016301">
    <property type="term" value="F:kinase activity"/>
    <property type="evidence" value="ECO:0007669"/>
    <property type="project" value="UniProtKB-KW"/>
</dbReference>
<evidence type="ECO:0000256" key="1">
    <source>
        <dbReference type="SAM" id="MobiDB-lite"/>
    </source>
</evidence>
<evidence type="ECO:0000313" key="2">
    <source>
        <dbReference type="EMBL" id="GER46781.1"/>
    </source>
</evidence>
<protein>
    <submittedName>
        <fullName evidence="2">Integral membrane sensor signal transductionhistidine kinase</fullName>
    </submittedName>
</protein>
<gene>
    <name evidence="2" type="ORF">STAS_23835</name>
</gene>
<accession>A0A5A7QS82</accession>
<organism evidence="2 3">
    <name type="scientific">Striga asiatica</name>
    <name type="common">Asiatic witchweed</name>
    <name type="synonym">Buchnera asiatica</name>
    <dbReference type="NCBI Taxonomy" id="4170"/>
    <lineage>
        <taxon>Eukaryota</taxon>
        <taxon>Viridiplantae</taxon>
        <taxon>Streptophyta</taxon>
        <taxon>Embryophyta</taxon>
        <taxon>Tracheophyta</taxon>
        <taxon>Spermatophyta</taxon>
        <taxon>Magnoliopsida</taxon>
        <taxon>eudicotyledons</taxon>
        <taxon>Gunneridae</taxon>
        <taxon>Pentapetalae</taxon>
        <taxon>asterids</taxon>
        <taxon>lamiids</taxon>
        <taxon>Lamiales</taxon>
        <taxon>Orobanchaceae</taxon>
        <taxon>Buchnereae</taxon>
        <taxon>Striga</taxon>
    </lineage>
</organism>
<proteinExistence type="predicted"/>
<feature type="region of interest" description="Disordered" evidence="1">
    <location>
        <begin position="104"/>
        <end position="133"/>
    </location>
</feature>
<feature type="compositionally biased region" description="Acidic residues" evidence="1">
    <location>
        <begin position="105"/>
        <end position="118"/>
    </location>
</feature>
<keyword evidence="2" id="KW-0808">Transferase</keyword>
<dbReference type="Proteomes" id="UP000325081">
    <property type="component" value="Unassembled WGS sequence"/>
</dbReference>
<keyword evidence="3" id="KW-1185">Reference proteome</keyword>
<reference evidence="3" key="1">
    <citation type="journal article" date="2019" name="Curr. Biol.">
        <title>Genome Sequence of Striga asiatica Provides Insight into the Evolution of Plant Parasitism.</title>
        <authorList>
            <person name="Yoshida S."/>
            <person name="Kim S."/>
            <person name="Wafula E.K."/>
            <person name="Tanskanen J."/>
            <person name="Kim Y.M."/>
            <person name="Honaas L."/>
            <person name="Yang Z."/>
            <person name="Spallek T."/>
            <person name="Conn C.E."/>
            <person name="Ichihashi Y."/>
            <person name="Cheong K."/>
            <person name="Cui S."/>
            <person name="Der J.P."/>
            <person name="Gundlach H."/>
            <person name="Jiao Y."/>
            <person name="Hori C."/>
            <person name="Ishida J.K."/>
            <person name="Kasahara H."/>
            <person name="Kiba T."/>
            <person name="Kim M.S."/>
            <person name="Koo N."/>
            <person name="Laohavisit A."/>
            <person name="Lee Y.H."/>
            <person name="Lumba S."/>
            <person name="McCourt P."/>
            <person name="Mortimer J.C."/>
            <person name="Mutuku J.M."/>
            <person name="Nomura T."/>
            <person name="Sasaki-Sekimoto Y."/>
            <person name="Seto Y."/>
            <person name="Wang Y."/>
            <person name="Wakatake T."/>
            <person name="Sakakibara H."/>
            <person name="Demura T."/>
            <person name="Yamaguchi S."/>
            <person name="Yoneyama K."/>
            <person name="Manabe R.I."/>
            <person name="Nelson D.C."/>
            <person name="Schulman A.H."/>
            <person name="Timko M.P."/>
            <person name="dePamphilis C.W."/>
            <person name="Choi D."/>
            <person name="Shirasu K."/>
        </authorList>
    </citation>
    <scope>NUCLEOTIDE SEQUENCE [LARGE SCALE GENOMIC DNA]</scope>
    <source>
        <strain evidence="3">cv. UVA1</strain>
    </source>
</reference>
<name>A0A5A7QS82_STRAF</name>
<dbReference type="EMBL" id="BKCP01007626">
    <property type="protein sequence ID" value="GER46781.1"/>
    <property type="molecule type" value="Genomic_DNA"/>
</dbReference>